<evidence type="ECO:0000256" key="3">
    <source>
        <dbReference type="ARBA" id="ARBA00022771"/>
    </source>
</evidence>
<dbReference type="UniPathway" id="UPA00143"/>
<dbReference type="OrthoDB" id="8062037at2759"/>
<dbReference type="GO" id="GO:0061630">
    <property type="term" value="F:ubiquitin protein ligase activity"/>
    <property type="evidence" value="ECO:0007669"/>
    <property type="project" value="TreeGrafter"/>
</dbReference>
<evidence type="ECO:0000256" key="1">
    <source>
        <dbReference type="ARBA" id="ARBA00004906"/>
    </source>
</evidence>
<reference evidence="9 10" key="1">
    <citation type="submission" date="2015-01" db="EMBL/GenBank/DDBJ databases">
        <title>The Genome Sequence of Ochroconis gallopava CBS43764.</title>
        <authorList>
            <consortium name="The Broad Institute Genomics Platform"/>
            <person name="Cuomo C."/>
            <person name="de Hoog S."/>
            <person name="Gorbushina A."/>
            <person name="Stielow B."/>
            <person name="Teixiera M."/>
            <person name="Abouelleil A."/>
            <person name="Chapman S.B."/>
            <person name="Priest M."/>
            <person name="Young S.K."/>
            <person name="Wortman J."/>
            <person name="Nusbaum C."/>
            <person name="Birren B."/>
        </authorList>
    </citation>
    <scope>NUCLEOTIDE SEQUENCE [LARGE SCALE GENOMIC DNA]</scope>
    <source>
        <strain evidence="9 10">CBS 43764</strain>
    </source>
</reference>
<dbReference type="InterPro" id="IPR024766">
    <property type="entry name" value="Znf_RING_H2"/>
</dbReference>
<dbReference type="SUPFAM" id="SSF57850">
    <property type="entry name" value="RING/U-box"/>
    <property type="match status" value="1"/>
</dbReference>
<comment type="pathway">
    <text evidence="1">Protein modification; protein ubiquitination.</text>
</comment>
<sequence>MEQSDSKQGADNSPSPGAHRTCEVNMPVQQDQSRACDICLLSFDEYHVVNEERQPRLRRKEHPVTTPCGHTFGAMCLGHWLKSQQSCPMCRAPLTSAQILHDHTDPKLSVVFCEYEGMIPPSTLKLRGLYGRGCKKGSVFNLEGTQFVIPANGSQRRVLYNDDKSIVLISIVTDELSHAFELEGMTQRISLFPNAVTIDLLTNSELWALTNEALASRQIRINGRAFEVPPDTRAVALTLDGEVVRCVKFFEDWVRKPAQTGQAM</sequence>
<organism evidence="9 10">
    <name type="scientific">Verruconis gallopava</name>
    <dbReference type="NCBI Taxonomy" id="253628"/>
    <lineage>
        <taxon>Eukaryota</taxon>
        <taxon>Fungi</taxon>
        <taxon>Dikarya</taxon>
        <taxon>Ascomycota</taxon>
        <taxon>Pezizomycotina</taxon>
        <taxon>Dothideomycetes</taxon>
        <taxon>Pleosporomycetidae</taxon>
        <taxon>Venturiales</taxon>
        <taxon>Sympoventuriaceae</taxon>
        <taxon>Verruconis</taxon>
    </lineage>
</organism>
<accession>A0A0D2A7R0</accession>
<name>A0A0D2A7R0_9PEZI</name>
<gene>
    <name evidence="9" type="ORF">PV09_06031</name>
</gene>
<keyword evidence="3 6" id="KW-0863">Zinc-finger</keyword>
<protein>
    <recommendedName>
        <fullName evidence="8">RING-type domain-containing protein</fullName>
    </recommendedName>
</protein>
<dbReference type="PANTHER" id="PTHR22763:SF192">
    <property type="entry name" value="RING-TYPE DOMAIN-CONTAINING PROTEIN"/>
    <property type="match status" value="1"/>
</dbReference>
<dbReference type="GO" id="GO:0008270">
    <property type="term" value="F:zinc ion binding"/>
    <property type="evidence" value="ECO:0007669"/>
    <property type="project" value="UniProtKB-KW"/>
</dbReference>
<dbReference type="PANTHER" id="PTHR22763">
    <property type="entry name" value="RING ZINC FINGER PROTEIN"/>
    <property type="match status" value="1"/>
</dbReference>
<dbReference type="InParanoid" id="A0A0D2A7R0"/>
<dbReference type="RefSeq" id="XP_016212449.1">
    <property type="nucleotide sequence ID" value="XM_016359613.1"/>
</dbReference>
<feature type="compositionally biased region" description="Polar residues" evidence="7">
    <location>
        <begin position="1"/>
        <end position="15"/>
    </location>
</feature>
<dbReference type="AlphaFoldDB" id="A0A0D2A7R0"/>
<keyword evidence="2" id="KW-0479">Metal-binding</keyword>
<dbReference type="EMBL" id="KN847548">
    <property type="protein sequence ID" value="KIW02580.1"/>
    <property type="molecule type" value="Genomic_DNA"/>
</dbReference>
<dbReference type="PROSITE" id="PS50089">
    <property type="entry name" value="ZF_RING_2"/>
    <property type="match status" value="1"/>
</dbReference>
<proteinExistence type="predicted"/>
<dbReference type="GO" id="GO:0043161">
    <property type="term" value="P:proteasome-mediated ubiquitin-dependent protein catabolic process"/>
    <property type="evidence" value="ECO:0007669"/>
    <property type="project" value="TreeGrafter"/>
</dbReference>
<keyword evidence="10" id="KW-1185">Reference proteome</keyword>
<dbReference type="VEuPathDB" id="FungiDB:PV09_06031"/>
<dbReference type="Gene3D" id="3.30.40.10">
    <property type="entry name" value="Zinc/RING finger domain, C3HC4 (zinc finger)"/>
    <property type="match status" value="1"/>
</dbReference>
<evidence type="ECO:0000256" key="4">
    <source>
        <dbReference type="ARBA" id="ARBA00022786"/>
    </source>
</evidence>
<dbReference type="InterPro" id="IPR050731">
    <property type="entry name" value="HRD1_E3_ubiq-ligases"/>
</dbReference>
<dbReference type="Pfam" id="PF12678">
    <property type="entry name" value="zf-rbx1"/>
    <property type="match status" value="1"/>
</dbReference>
<feature type="domain" description="RING-type" evidence="8">
    <location>
        <begin position="36"/>
        <end position="91"/>
    </location>
</feature>
<keyword evidence="5" id="KW-0862">Zinc</keyword>
<dbReference type="GO" id="GO:0016567">
    <property type="term" value="P:protein ubiquitination"/>
    <property type="evidence" value="ECO:0007669"/>
    <property type="project" value="UniProtKB-UniPathway"/>
</dbReference>
<dbReference type="GeneID" id="27314004"/>
<keyword evidence="4" id="KW-0833">Ubl conjugation pathway</keyword>
<feature type="region of interest" description="Disordered" evidence="7">
    <location>
        <begin position="1"/>
        <end position="21"/>
    </location>
</feature>
<evidence type="ECO:0000313" key="9">
    <source>
        <dbReference type="EMBL" id="KIW02580.1"/>
    </source>
</evidence>
<dbReference type="STRING" id="253628.A0A0D2A7R0"/>
<dbReference type="SMART" id="SM00184">
    <property type="entry name" value="RING"/>
    <property type="match status" value="1"/>
</dbReference>
<dbReference type="InterPro" id="IPR001841">
    <property type="entry name" value="Znf_RING"/>
</dbReference>
<dbReference type="HOGENOM" id="CLU_1054487_0_0_1"/>
<evidence type="ECO:0000256" key="6">
    <source>
        <dbReference type="PROSITE-ProRule" id="PRU00175"/>
    </source>
</evidence>
<evidence type="ECO:0000256" key="5">
    <source>
        <dbReference type="ARBA" id="ARBA00022833"/>
    </source>
</evidence>
<evidence type="ECO:0000313" key="10">
    <source>
        <dbReference type="Proteomes" id="UP000053259"/>
    </source>
</evidence>
<dbReference type="InterPro" id="IPR013083">
    <property type="entry name" value="Znf_RING/FYVE/PHD"/>
</dbReference>
<evidence type="ECO:0000259" key="8">
    <source>
        <dbReference type="PROSITE" id="PS50089"/>
    </source>
</evidence>
<evidence type="ECO:0000256" key="2">
    <source>
        <dbReference type="ARBA" id="ARBA00022723"/>
    </source>
</evidence>
<dbReference type="Proteomes" id="UP000053259">
    <property type="component" value="Unassembled WGS sequence"/>
</dbReference>
<evidence type="ECO:0000256" key="7">
    <source>
        <dbReference type="SAM" id="MobiDB-lite"/>
    </source>
</evidence>
<dbReference type="GO" id="GO:0012505">
    <property type="term" value="C:endomembrane system"/>
    <property type="evidence" value="ECO:0007669"/>
    <property type="project" value="TreeGrafter"/>
</dbReference>